<dbReference type="InterPro" id="IPR028896">
    <property type="entry name" value="GcvT/YgfZ/DmdA"/>
</dbReference>
<feature type="domain" description="Aminomethyltransferase C-terminal" evidence="5">
    <location>
        <begin position="883"/>
        <end position="965"/>
    </location>
</feature>
<dbReference type="GO" id="GO:0008115">
    <property type="term" value="F:sarcosine oxidase activity"/>
    <property type="evidence" value="ECO:0007669"/>
    <property type="project" value="InterPro"/>
</dbReference>
<dbReference type="InterPro" id="IPR036188">
    <property type="entry name" value="FAD/NAD-bd_sf"/>
</dbReference>
<dbReference type="InterPro" id="IPR006277">
    <property type="entry name" value="Sarcosine_oxidase_asu"/>
</dbReference>
<keyword evidence="2" id="KW-0560">Oxidoreductase</keyword>
<dbReference type="Gene3D" id="3.10.20.440">
    <property type="entry name" value="2Fe-2S iron-sulphur cluster binding domain, sarcosine oxidase, alpha subunit, N-terminal domain"/>
    <property type="match status" value="1"/>
</dbReference>
<feature type="domain" description="SoxA A3" evidence="6">
    <location>
        <begin position="494"/>
        <end position="578"/>
    </location>
</feature>
<evidence type="ECO:0000259" key="5">
    <source>
        <dbReference type="Pfam" id="PF08669"/>
    </source>
</evidence>
<dbReference type="Gene3D" id="3.30.1360.120">
    <property type="entry name" value="Probable tRNA modification gtpase trme, domain 1"/>
    <property type="match status" value="1"/>
</dbReference>
<dbReference type="PRINTS" id="PR00469">
    <property type="entry name" value="PNDRDTASEII"/>
</dbReference>
<dbReference type="PANTHER" id="PTHR43757:SF2">
    <property type="entry name" value="AMINOMETHYLTRANSFERASE, MITOCHONDRIAL"/>
    <property type="match status" value="1"/>
</dbReference>
<evidence type="ECO:0000256" key="2">
    <source>
        <dbReference type="ARBA" id="ARBA00023002"/>
    </source>
</evidence>
<evidence type="ECO:0000259" key="3">
    <source>
        <dbReference type="Pfam" id="PF01571"/>
    </source>
</evidence>
<dbReference type="NCBIfam" id="TIGR01372">
    <property type="entry name" value="soxA"/>
    <property type="match status" value="1"/>
</dbReference>
<evidence type="ECO:0000313" key="7">
    <source>
        <dbReference type="EMBL" id="SHK96200.1"/>
    </source>
</evidence>
<dbReference type="RefSeq" id="WP_073195322.1">
    <property type="nucleotide sequence ID" value="NZ_FRBN01000003.1"/>
</dbReference>
<dbReference type="InterPro" id="IPR013977">
    <property type="entry name" value="GcvT_C"/>
</dbReference>
<dbReference type="SUPFAM" id="SSF103025">
    <property type="entry name" value="Folate-binding domain"/>
    <property type="match status" value="1"/>
</dbReference>
<dbReference type="PRINTS" id="PR00368">
    <property type="entry name" value="FADPNR"/>
</dbReference>
<protein>
    <submittedName>
        <fullName evidence="7">Sarcosine oxidase subunit alpha</fullName>
    </submittedName>
</protein>
<evidence type="ECO:0000256" key="1">
    <source>
        <dbReference type="ARBA" id="ARBA00008609"/>
    </source>
</evidence>
<dbReference type="Gene3D" id="1.10.10.1100">
    <property type="entry name" value="BFD-like [2Fe-2S]-binding domain"/>
    <property type="match status" value="1"/>
</dbReference>
<dbReference type="EMBL" id="FRBN01000003">
    <property type="protein sequence ID" value="SHK96200.1"/>
    <property type="molecule type" value="Genomic_DNA"/>
</dbReference>
<dbReference type="GO" id="GO:0046653">
    <property type="term" value="P:tetrahydrofolate metabolic process"/>
    <property type="evidence" value="ECO:0007669"/>
    <property type="project" value="InterPro"/>
</dbReference>
<proteinExistence type="inferred from homology"/>
<dbReference type="InterPro" id="IPR041117">
    <property type="entry name" value="SoxA_A3"/>
</dbReference>
<dbReference type="Pfam" id="PF01571">
    <property type="entry name" value="GCV_T"/>
    <property type="match status" value="1"/>
</dbReference>
<name>A0A1M6WR09_9RHOB</name>
<dbReference type="PANTHER" id="PTHR43757">
    <property type="entry name" value="AMINOMETHYLTRANSFERASE"/>
    <property type="match status" value="1"/>
</dbReference>
<dbReference type="InterPro" id="IPR027266">
    <property type="entry name" value="TrmE/GcvT-like"/>
</dbReference>
<dbReference type="STRING" id="1054996.SAMN05444414_10358"/>
<organism evidence="7 8">
    <name type="scientific">Roseovarius marisflavi</name>
    <dbReference type="NCBI Taxonomy" id="1054996"/>
    <lineage>
        <taxon>Bacteria</taxon>
        <taxon>Pseudomonadati</taxon>
        <taxon>Pseudomonadota</taxon>
        <taxon>Alphaproteobacteria</taxon>
        <taxon>Rhodobacterales</taxon>
        <taxon>Roseobacteraceae</taxon>
        <taxon>Roseovarius</taxon>
    </lineage>
</organism>
<evidence type="ECO:0000259" key="6">
    <source>
        <dbReference type="Pfam" id="PF17806"/>
    </source>
</evidence>
<keyword evidence="8" id="KW-1185">Reference proteome</keyword>
<comment type="similarity">
    <text evidence="1">Belongs to the GcvT family.</text>
</comment>
<dbReference type="InterPro" id="IPR006222">
    <property type="entry name" value="GCVT_N"/>
</dbReference>
<evidence type="ECO:0000313" key="8">
    <source>
        <dbReference type="Proteomes" id="UP000184191"/>
    </source>
</evidence>
<sequence>MRIEGKGLVERRTPIGFTFDGARYQGFEGDTLASALLANGVRMVGRSFKYHRPRGVMTAGSEEPNALVTVGFGAAQEPNLRATTVELREGLWARSQNRWPSLGFDLLAVNDLAAPFLGAGFYYKTFMWPRRFWERVYEPLIRRAAGLGALSGAPDEDRYERAFAHCDLLVIGAGPTGIMAALSAAKAGADVILADEDTLPGGRLLAETIEIDGVPGAIWAKEMAAELAAMPNVRVMTRTAITGAYDQGTYGALETRPHAVARRPGAACGTFWRIVARRSVLAAGALERPIAFANNDRPGVMMAGAVRAYVNRWGVTPGQSVVVFGNNDSAHRTAADLDEAGVHVAALVDSRHYATCDLDVPFYSGTQVCDTQGRRALESVTLCSAKGEERLRADCLAVSGGWNPSVHLACHMNARPVWNADLLAFLPPRDALPGMVAAGAAAGDFSTHACLRGGAQAGQEAARALGFKVGAPAVPMAEDAPYDIFPLWQVPGRGRAWLDFQNDVTVKDVEQAAAENFRSVEHMKRYTTQGMAPDQGKNSNVAALAVLADATGRGIPETGTTTFRPPYVPVPIAAMGAGGSGRGFAPERLATSHAETRQRGAPMIEAGLWHRPSYFPQSGETNWRQSCDREVNMVRRAVGVCDVTTLGKIDVQGPDAGAFLDFVYTNMMSTLAVGRVRYGLMLREDGHVMDDGTCARLGARHYVLTTTTAAAGQVMRHLEFVHQALRPDLDVRLASVTESWAQFAVAGPKSRELVNGLLDKPIEDASFPYMACGTASIGGIGARLFRISFSGEHAYEIAVPARYGAALFSELVARAEAMEGGAYGMEALNVLRIEKGFITHAEIHGRTTAFDIGMQRMISPKKDCIGKAAAARPGLLDEDREQLVALKPVGAVKEILAGAHLFNAGDPATSADDQGYVTSACYSPTLGHVIGLGFLKAGRARIGEKVRMLDHLRGSDTLCEVLDPVQFDKDGGRLRG</sequence>
<reference evidence="8" key="1">
    <citation type="submission" date="2016-11" db="EMBL/GenBank/DDBJ databases">
        <authorList>
            <person name="Varghese N."/>
            <person name="Submissions S."/>
        </authorList>
    </citation>
    <scope>NUCLEOTIDE SEQUENCE [LARGE SCALE GENOMIC DNA]</scope>
    <source>
        <strain evidence="8">DSM 29327</strain>
    </source>
</reference>
<dbReference type="InterPro" id="IPR042204">
    <property type="entry name" value="2Fe-2S-bd_N"/>
</dbReference>
<dbReference type="Proteomes" id="UP000184191">
    <property type="component" value="Unassembled WGS sequence"/>
</dbReference>
<dbReference type="OrthoDB" id="5287468at2"/>
<gene>
    <name evidence="7" type="ORF">SAMN05444414_10358</name>
</gene>
<dbReference type="SUPFAM" id="SSF51905">
    <property type="entry name" value="FAD/NAD(P)-binding domain"/>
    <property type="match status" value="1"/>
</dbReference>
<evidence type="ECO:0000259" key="4">
    <source>
        <dbReference type="Pfam" id="PF07992"/>
    </source>
</evidence>
<dbReference type="Pfam" id="PF08669">
    <property type="entry name" value="GCV_T_C"/>
    <property type="match status" value="1"/>
</dbReference>
<dbReference type="InterPro" id="IPR029043">
    <property type="entry name" value="GcvT/YgfZ_C"/>
</dbReference>
<dbReference type="AlphaFoldDB" id="A0A1M6WR09"/>
<dbReference type="Pfam" id="PF13510">
    <property type="entry name" value="Fer2_4"/>
    <property type="match status" value="1"/>
</dbReference>
<feature type="domain" description="FAD/NAD(P)-binding" evidence="4">
    <location>
        <begin position="167"/>
        <end position="409"/>
    </location>
</feature>
<dbReference type="InterPro" id="IPR041854">
    <property type="entry name" value="BFD-like_2Fe2S-bd_dom_sf"/>
</dbReference>
<dbReference type="Gene3D" id="3.50.50.60">
    <property type="entry name" value="FAD/NAD(P)-binding domain"/>
    <property type="match status" value="1"/>
</dbReference>
<dbReference type="InterPro" id="IPR023753">
    <property type="entry name" value="FAD/NAD-binding_dom"/>
</dbReference>
<dbReference type="SUPFAM" id="SSF101790">
    <property type="entry name" value="Aminomethyltransferase beta-barrel domain"/>
    <property type="match status" value="1"/>
</dbReference>
<accession>A0A1M6WR09</accession>
<feature type="domain" description="GCVT N-terminal" evidence="3">
    <location>
        <begin position="593"/>
        <end position="862"/>
    </location>
</feature>
<dbReference type="Pfam" id="PF17806">
    <property type="entry name" value="SO_alpha_A3"/>
    <property type="match status" value="1"/>
</dbReference>
<dbReference type="PIRSF" id="PIRSF037980">
    <property type="entry name" value="SoxA"/>
    <property type="match status" value="1"/>
</dbReference>
<dbReference type="Pfam" id="PF07992">
    <property type="entry name" value="Pyr_redox_2"/>
    <property type="match status" value="1"/>
</dbReference>